<dbReference type="GO" id="GO:0016787">
    <property type="term" value="F:hydrolase activity"/>
    <property type="evidence" value="ECO:0007669"/>
    <property type="project" value="UniProtKB-KW"/>
</dbReference>
<feature type="domain" description="PHD-type" evidence="9">
    <location>
        <begin position="602"/>
        <end position="650"/>
    </location>
</feature>
<feature type="non-terminal residue" evidence="11">
    <location>
        <position position="1"/>
    </location>
</feature>
<feature type="region of interest" description="Disordered" evidence="7">
    <location>
        <begin position="2498"/>
        <end position="2555"/>
    </location>
</feature>
<feature type="compositionally biased region" description="Basic and acidic residues" evidence="7">
    <location>
        <begin position="2521"/>
        <end position="2531"/>
    </location>
</feature>
<dbReference type="Gene3D" id="6.10.250.1310">
    <property type="match status" value="1"/>
</dbReference>
<feature type="compositionally biased region" description="Polar residues" evidence="7">
    <location>
        <begin position="2532"/>
        <end position="2555"/>
    </location>
</feature>
<dbReference type="InterPro" id="IPR016197">
    <property type="entry name" value="Chromo-like_dom_sf"/>
</dbReference>
<feature type="compositionally biased region" description="Low complexity" evidence="7">
    <location>
        <begin position="186"/>
        <end position="198"/>
    </location>
</feature>
<dbReference type="PROSITE" id="PS01359">
    <property type="entry name" value="ZF_PHD_1"/>
    <property type="match status" value="1"/>
</dbReference>
<feature type="compositionally biased region" description="Basic and acidic residues" evidence="7">
    <location>
        <begin position="56"/>
        <end position="68"/>
    </location>
</feature>
<evidence type="ECO:0000256" key="3">
    <source>
        <dbReference type="ARBA" id="ARBA00022771"/>
    </source>
</evidence>
<dbReference type="PROSITE" id="PS50013">
    <property type="entry name" value="CHROMO_2"/>
    <property type="match status" value="1"/>
</dbReference>
<dbReference type="SUPFAM" id="SSF52540">
    <property type="entry name" value="P-loop containing nucleoside triphosphate hydrolases"/>
    <property type="match status" value="2"/>
</dbReference>
<dbReference type="PANTHER" id="PTHR35116">
    <property type="entry name" value="HELICASE PROTEIN MOM1"/>
    <property type="match status" value="1"/>
</dbReference>
<dbReference type="InterPro" id="IPR049730">
    <property type="entry name" value="SNF2/RAD54-like_C"/>
</dbReference>
<dbReference type="InterPro" id="IPR000953">
    <property type="entry name" value="Chromo/chromo_shadow_dom"/>
</dbReference>
<feature type="compositionally biased region" description="Low complexity" evidence="7">
    <location>
        <begin position="216"/>
        <end position="236"/>
    </location>
</feature>
<dbReference type="InterPro" id="IPR001965">
    <property type="entry name" value="Znf_PHD"/>
</dbReference>
<keyword evidence="5" id="KW-0862">Zinc</keyword>
<evidence type="ECO:0000256" key="2">
    <source>
        <dbReference type="ARBA" id="ARBA00022737"/>
    </source>
</evidence>
<dbReference type="InterPro" id="IPR027417">
    <property type="entry name" value="P-loop_NTPase"/>
</dbReference>
<dbReference type="InterPro" id="IPR038718">
    <property type="entry name" value="SNF2-like_sf"/>
</dbReference>
<feature type="domain" description="Helicase C-terminal" evidence="10">
    <location>
        <begin position="1140"/>
        <end position="1303"/>
    </location>
</feature>
<evidence type="ECO:0000256" key="1">
    <source>
        <dbReference type="ARBA" id="ARBA00022723"/>
    </source>
</evidence>
<dbReference type="CDD" id="cd18793">
    <property type="entry name" value="SF2_C_SNF"/>
    <property type="match status" value="1"/>
</dbReference>
<proteinExistence type="predicted"/>
<dbReference type="GO" id="GO:0008270">
    <property type="term" value="F:zinc ion binding"/>
    <property type="evidence" value="ECO:0007669"/>
    <property type="project" value="UniProtKB-KW"/>
</dbReference>
<evidence type="ECO:0000259" key="8">
    <source>
        <dbReference type="PROSITE" id="PS50013"/>
    </source>
</evidence>
<keyword evidence="4" id="KW-0378">Hydrolase</keyword>
<dbReference type="PROSITE" id="PS51194">
    <property type="entry name" value="HELICASE_CTER"/>
    <property type="match status" value="1"/>
</dbReference>
<dbReference type="Gene3D" id="3.30.40.10">
    <property type="entry name" value="Zinc/RING finger domain, C3HC4 (zinc finger)"/>
    <property type="match status" value="1"/>
</dbReference>
<dbReference type="InterPro" id="IPR000330">
    <property type="entry name" value="SNF2_N"/>
</dbReference>
<keyword evidence="2" id="KW-0677">Repeat</keyword>
<feature type="compositionally biased region" description="Basic and acidic residues" evidence="7">
    <location>
        <begin position="205"/>
        <end position="215"/>
    </location>
</feature>
<dbReference type="Gene3D" id="3.40.50.300">
    <property type="entry name" value="P-loop containing nucleotide triphosphate hydrolases"/>
    <property type="match status" value="1"/>
</dbReference>
<dbReference type="SUPFAM" id="SSF54160">
    <property type="entry name" value="Chromo domain-like"/>
    <property type="match status" value="2"/>
</dbReference>
<evidence type="ECO:0000313" key="11">
    <source>
        <dbReference type="EMBL" id="CAG1838724.1"/>
    </source>
</evidence>
<keyword evidence="1" id="KW-0479">Metal-binding</keyword>
<dbReference type="Gene3D" id="3.40.50.10810">
    <property type="entry name" value="Tandem AAA-ATPase domain"/>
    <property type="match status" value="1"/>
</dbReference>
<feature type="domain" description="Chromo" evidence="8">
    <location>
        <begin position="732"/>
        <end position="808"/>
    </location>
</feature>
<evidence type="ECO:0000256" key="7">
    <source>
        <dbReference type="SAM" id="MobiDB-lite"/>
    </source>
</evidence>
<keyword evidence="3 6" id="KW-0863">Zinc-finger</keyword>
<evidence type="ECO:0000256" key="6">
    <source>
        <dbReference type="PROSITE-ProRule" id="PRU00146"/>
    </source>
</evidence>
<dbReference type="GO" id="GO:0031507">
    <property type="term" value="P:heterochromatin formation"/>
    <property type="evidence" value="ECO:0007669"/>
    <property type="project" value="InterPro"/>
</dbReference>
<dbReference type="InterPro" id="IPR019786">
    <property type="entry name" value="Zinc_finger_PHD-type_CS"/>
</dbReference>
<feature type="region of interest" description="Disordered" evidence="7">
    <location>
        <begin position="56"/>
        <end position="241"/>
    </location>
</feature>
<accession>A0A8D7F3L8</accession>
<evidence type="ECO:0000259" key="9">
    <source>
        <dbReference type="PROSITE" id="PS50016"/>
    </source>
</evidence>
<gene>
    <name evidence="11" type="ORF">GSMUA_269010.1</name>
</gene>
<dbReference type="EMBL" id="HG996470">
    <property type="protein sequence ID" value="CAG1838724.1"/>
    <property type="molecule type" value="Genomic_DNA"/>
</dbReference>
<dbReference type="SMART" id="SM00249">
    <property type="entry name" value="PHD"/>
    <property type="match status" value="1"/>
</dbReference>
<protein>
    <submittedName>
        <fullName evidence="11">(wild Malaysian banana) hypothetical protein</fullName>
    </submittedName>
</protein>
<evidence type="ECO:0000256" key="5">
    <source>
        <dbReference type="ARBA" id="ARBA00022833"/>
    </source>
</evidence>
<feature type="compositionally biased region" description="Low complexity" evidence="7">
    <location>
        <begin position="112"/>
        <end position="124"/>
    </location>
</feature>
<dbReference type="Gene3D" id="2.40.50.40">
    <property type="match status" value="2"/>
</dbReference>
<sequence length="2555" mass="285402">MLRKTPPCVWKHHWPFPSPPGVARRLLHRLPGGRRWRSVVVVVFFSTSERQCDWQEHMARGQSQKDEDTSSSTSRRASKKRKDIIDSSISGSTTNASPKTKVSSGKAKDSRTLTTTSSAATDSSNLRSARETTTKKASVLGPILRKSERLEKQNMSTPLQKRGSDMEVKNHSPLRRSKRIERFCASSSSGSKLSGKSSTPLVKKKVNEVKNEKTKSVSGTTGTNKSKKLSSGSSRLLKNRTRMDARSYRALFTPLTKKAKISDSTEPLHDCVSRAADSAAVVEHGDECSGRKCDEPIVNPCDKELKETAEGSSSVSRELEELVQGVDRASTSCFNVKRKLTELSESKYADNSTSSLQPSLAGNIAKEYDNGMFQRETDIDRDEIDACKLNTEDFGLLQPAEHAFQNRPFTADVIQQSGDTSASPRSAKLTCDLDLNTSLTLQGEHMLIQTISMADACLSSPSLTRRDNLQQCTKCFELQRVQDMQVKEQCSYIARSHDLSLELSEEAHHKVAPDKHGNAAICLQEDKCKGNSLSEAESGLAGAEKSNCFVASACTVSLNMLMESREIGARPVDCNLMDISKEHDNSTHLRKSLFEIKTDGGANACVVCKHPETELSCDGKGCNRSYHLSCLDPPLQNYPGAWLCIFCIKKKIEIGVHSISEGIDSIWNFKEELQNGKHYFVKYKGLAHIHNQWISETQMLQEAPTLLSKFKRKYYKERAIKWKQEWAEPHRLLLKRLLMPQKLTDDLFNGLANSFPKCYHEWFVKWKGLGYEDATWELETSPVLCTPEAMTLMKDYEARIEAKTAFDSSKAEKALEFKTNPYNKLTRFPDGCPPGLDNDHLYAINRLREFWHRNQSTVLIDGQERVTKSILFIFSLLSYACRPFLIVTPCTSLSLWETEFNRLAPSINLVVYNGSKDVRKMIQSLEFYQGGGCIMFQVLLSHPDAILEDFETLECIAWEALLVDECQNSRVFKHLELLKRLSSSFRLLLLSGHLKDNIAEYLNLLLFLDLGTDGNLGCIMKSDSVGVVGTLALLKERLSQNLAYDRKPDSSKFLEYWVPVQLSNVQLEQYCATLISNAIPLCSCSKIDLVGALGNILISTRKCCDHPYLVDESLQSSLTRGLPVTEYLDIGVNASGKLLVLDKILQMIQNQGLRVLILFQSTGRAGKTSIGDILDDFLRQRFGGDSYERIDRGIAMSKKLAALNMFNDKERGRFVFLIENRACLPSIKLACIDAIIIYDSDWNPLNDLRALQKITIESQRDYVAVFRLYSSFTIEEKLLILAKQDMILDNNMDNVSPSVCHSLLSWGASCLFHRLEKFHQLQSLDNYSPNSSDKMLLLNDVLEILTKIPAYIPSKCSILVKVQQSGASYSRNIVLAGEQGASSFDKDLCSFWSNLLEGRHPQWRYISKPSHSQRSRRKVHNMDKLVMPPESENEEAEKKRRKVVSSNTVDPLYSECSFQGRQDEGNSNLLSGNHDQPSLSFMTKAAFMSSSLQTETGITVLLRIGLQYDVSHVSPMSDGTSDVNKPHEVDLNGREKLSSSQRNLHLSLKPKLSKLCEVLKLPENVKDMAQVFLEYIMNNYHVSPEPKMILQAFKISLCWRAASFLKHKIDHEESLALAKKYLKFACNEEQASNVYSKLRILKKKFLDRDNVIISKHEPSLLEPGSSVSGKYLTGELALEMTSNSTGFSLHEFEKCGLQQSPQSHSVLEQPMLQEQEQVPVLETSADLHENLGSLKAKLLKKQTDLIHNICLRREEDLLLKQQEEISEFRVCKEKLELNLKRAHHEHLGHILDLVMDSADKNDKIRMFKVEFAKKKGGFGKHMDCQFFKLKGMQSVARDKELQIKNHWFEEAKAGKLTETFDSIPLSESGFRLEEFRGDQDDVHDGLGNRIYDSRTSVPFQNKHTVGSITVGHLVTSGLSSKSSGGSAVLSPIGAGCLPSQIDTSTCQSSGLNETEVYGPRGMHLEVPSTIPPPEMVVMPMETETLASEIPTGKVDDMPINSGTAATVETEKQRDAENSDMSCSITSTFFPQNLVDSPSFIHEVTSTGCESGVSSSQVSFRAEAGEAARGDNAAKAMRSGSAAARVRVRLSLISVLVGLIEPTNHHRPNRDRTRILDCGFPQEIPALNSADFGTLQVNPTNHNMIVLELFLDPLAVCTGASLVAQNQGSVVSSQIGEEPFDQIQQSSQQNDVPLQVPVVLSSLLVGQSNPLVPQFIENSVLPNSERRLQGNISEDLTCTFTQPESVHYPLFPFAQLMPTQGLHPEPLKNELTRIRIHEDIISKMHDDKKSKLKLECDKELDQVRRRYDVLLQDEESQFRQNKEILETIYNKVFMNQVIAEEFRAKFIDNKGRASSSSQVPAQRTMQQLLQSSQTQFFQRSVSPSTSVPTALSTVLPAVAPTSLVSVRLRASSISSGQIARLITPVYSSNSVRPHFSPMLPSLANLQIGSETRAPAPHLHRFRTNTSMPSQNLVCTNGITSQQHYLVNVGSATMEQVASVPTSRRSSVSNTLSVCRGSSPSDVEFHVDTEDSGRANQPNSSQLADFTPKFNSWSSTN</sequence>
<organism evidence="11">
    <name type="scientific">Musa acuminata subsp. malaccensis</name>
    <name type="common">Wild banana</name>
    <name type="synonym">Musa malaccensis</name>
    <dbReference type="NCBI Taxonomy" id="214687"/>
    <lineage>
        <taxon>Eukaryota</taxon>
        <taxon>Viridiplantae</taxon>
        <taxon>Streptophyta</taxon>
        <taxon>Embryophyta</taxon>
        <taxon>Tracheophyta</taxon>
        <taxon>Spermatophyta</taxon>
        <taxon>Magnoliopsida</taxon>
        <taxon>Liliopsida</taxon>
        <taxon>Zingiberales</taxon>
        <taxon>Musaceae</taxon>
        <taxon>Musa</taxon>
    </lineage>
</organism>
<dbReference type="InterPro" id="IPR013083">
    <property type="entry name" value="Znf_RING/FYVE/PHD"/>
</dbReference>
<evidence type="ECO:0000256" key="4">
    <source>
        <dbReference type="ARBA" id="ARBA00022801"/>
    </source>
</evidence>
<dbReference type="PANTHER" id="PTHR35116:SF2">
    <property type="entry name" value="ATP-DEPENDENT HELICASE FAMILY PROTEIN-RELATED"/>
    <property type="match status" value="1"/>
</dbReference>
<dbReference type="Pfam" id="PF00176">
    <property type="entry name" value="SNF2-rel_dom"/>
    <property type="match status" value="1"/>
</dbReference>
<dbReference type="InterPro" id="IPR056882">
    <property type="entry name" value="MOM1_dom"/>
</dbReference>
<dbReference type="InterPro" id="IPR039322">
    <property type="entry name" value="MOM1"/>
</dbReference>
<feature type="compositionally biased region" description="Polar residues" evidence="7">
    <location>
        <begin position="2498"/>
        <end position="2519"/>
    </location>
</feature>
<dbReference type="PROSITE" id="PS50016">
    <property type="entry name" value="ZF_PHD_2"/>
    <property type="match status" value="1"/>
</dbReference>
<dbReference type="InterPro" id="IPR001650">
    <property type="entry name" value="Helicase_C-like"/>
</dbReference>
<dbReference type="Pfam" id="PF25029">
    <property type="entry name" value="MOM1"/>
    <property type="match status" value="1"/>
</dbReference>
<feature type="compositionally biased region" description="Polar residues" evidence="7">
    <location>
        <begin position="93"/>
        <end position="103"/>
    </location>
</feature>
<feature type="region of interest" description="Disordered" evidence="7">
    <location>
        <begin position="1407"/>
        <end position="1446"/>
    </location>
</feature>
<name>A0A8D7F3L8_MUSAM</name>
<evidence type="ECO:0000259" key="10">
    <source>
        <dbReference type="PROSITE" id="PS51194"/>
    </source>
</evidence>
<dbReference type="InterPro" id="IPR019787">
    <property type="entry name" value="Znf_PHD-finger"/>
</dbReference>
<reference evidence="11" key="1">
    <citation type="submission" date="2021-03" db="EMBL/GenBank/DDBJ databases">
        <authorList>
            <consortium name="Genoscope - CEA"/>
            <person name="William W."/>
        </authorList>
    </citation>
    <scope>NUCLEOTIDE SEQUENCE</scope>
    <source>
        <strain evidence="11">Doubled-haploid Pahang</strain>
    </source>
</reference>
<dbReference type="SMART" id="SM00298">
    <property type="entry name" value="CHROMO"/>
    <property type="match status" value="2"/>
</dbReference>
<dbReference type="GO" id="GO:0005524">
    <property type="term" value="F:ATP binding"/>
    <property type="evidence" value="ECO:0007669"/>
    <property type="project" value="InterPro"/>
</dbReference>